<evidence type="ECO:0000313" key="3">
    <source>
        <dbReference type="EMBL" id="CUO68687.1"/>
    </source>
</evidence>
<dbReference type="SUPFAM" id="SSF53041">
    <property type="entry name" value="Resolvase-like"/>
    <property type="match status" value="1"/>
</dbReference>
<dbReference type="GO" id="GO:0003677">
    <property type="term" value="F:DNA binding"/>
    <property type="evidence" value="ECO:0007669"/>
    <property type="project" value="InterPro"/>
</dbReference>
<reference evidence="3 4" key="1">
    <citation type="submission" date="2015-09" db="EMBL/GenBank/DDBJ databases">
        <authorList>
            <consortium name="Pathogen Informatics"/>
        </authorList>
    </citation>
    <scope>NUCLEOTIDE SEQUENCE [LARGE SCALE GENOMIC DNA]</scope>
    <source>
        <strain evidence="3 4">2789STDY5834855</strain>
    </source>
</reference>
<evidence type="ECO:0000313" key="4">
    <source>
        <dbReference type="Proteomes" id="UP000095558"/>
    </source>
</evidence>
<dbReference type="InterPro" id="IPR038109">
    <property type="entry name" value="DNA_bind_recomb_sf"/>
</dbReference>
<dbReference type="AlphaFoldDB" id="A0A174H5K0"/>
<dbReference type="PANTHER" id="PTHR30461">
    <property type="entry name" value="DNA-INVERTASE FROM LAMBDOID PROPHAGE"/>
    <property type="match status" value="1"/>
</dbReference>
<dbReference type="PANTHER" id="PTHR30461:SF23">
    <property type="entry name" value="DNA RECOMBINASE-RELATED"/>
    <property type="match status" value="1"/>
</dbReference>
<dbReference type="Gene3D" id="3.90.1750.20">
    <property type="entry name" value="Putative Large Serine Recombinase, Chain B, Domain 2"/>
    <property type="match status" value="1"/>
</dbReference>
<dbReference type="SMART" id="SM00857">
    <property type="entry name" value="Resolvase"/>
    <property type="match status" value="1"/>
</dbReference>
<dbReference type="Pfam" id="PF07508">
    <property type="entry name" value="Recombinase"/>
    <property type="match status" value="1"/>
</dbReference>
<dbReference type="RefSeq" id="WP_055277724.1">
    <property type="nucleotide sequence ID" value="NZ_CYZV01000040.1"/>
</dbReference>
<organism evidence="3 4">
    <name type="scientific">Clostridium disporicum</name>
    <dbReference type="NCBI Taxonomy" id="84024"/>
    <lineage>
        <taxon>Bacteria</taxon>
        <taxon>Bacillati</taxon>
        <taxon>Bacillota</taxon>
        <taxon>Clostridia</taxon>
        <taxon>Eubacteriales</taxon>
        <taxon>Clostridiaceae</taxon>
        <taxon>Clostridium</taxon>
    </lineage>
</organism>
<dbReference type="InterPro" id="IPR025827">
    <property type="entry name" value="Zn_ribbon_recom_dom"/>
</dbReference>
<dbReference type="OrthoDB" id="9781670at2"/>
<dbReference type="EMBL" id="CYZV01000040">
    <property type="protein sequence ID" value="CUO68687.1"/>
    <property type="molecule type" value="Genomic_DNA"/>
</dbReference>
<dbReference type="PROSITE" id="PS51736">
    <property type="entry name" value="RECOMBINASES_3"/>
    <property type="match status" value="1"/>
</dbReference>
<protein>
    <submittedName>
        <fullName evidence="3">Resolvase family protein</fullName>
    </submittedName>
</protein>
<dbReference type="InterPro" id="IPR011109">
    <property type="entry name" value="DNA_bind_recombinase_dom"/>
</dbReference>
<sequence>MKRIAIYSRKSKETDTGESIKNQINICKEYFLRQYDECNFEIFEDEGFSGGNTNRPAFKRMMQLAEHKQFDIIAAYKIDRISRNTLDFLTMFEKLKLNDIELVSVTEGFDANTPAGRMMMSMISSIAEMERANIAQRVKDNMFELAKLGRWSGGTPPTGYRSVKTIEGGKSAVYLEVIEEYVPLIKKIFYMASKGYTTYQIANEVNMSSKTISNILKNPTYMISDEQGSLFLKSIGYNIFGVENGNGYLTYNRRPRKNGKKLTKSTSMIASISLHKGIVTSNEWIEAYTKVNSRFTEAKPRVSQLTFLSHLVKCKCGSGMFVAPGHKRKDGTRTLYFRCSNKKNGGKCDCGFLKILDVEDTLLNTFYDISLDKSLINNYLKSQDPLEYDSEINILKKNIENNNKSINSLTEKLILIEGAAINIISEKINALHFENENLNKQLFDLERKKLLSRNNSNIDLIYNSIVFLLSNWDNLDISDKQLYVRKIVDSITWDGADGIDINLK</sequence>
<dbReference type="CDD" id="cd00338">
    <property type="entry name" value="Ser_Recombinase"/>
    <property type="match status" value="1"/>
</dbReference>
<evidence type="ECO:0000259" key="2">
    <source>
        <dbReference type="PROSITE" id="PS51736"/>
    </source>
</evidence>
<feature type="domain" description="Resolvase/invertase-type recombinase catalytic" evidence="2">
    <location>
        <begin position="3"/>
        <end position="149"/>
    </location>
</feature>
<dbReference type="Proteomes" id="UP000095558">
    <property type="component" value="Unassembled WGS sequence"/>
</dbReference>
<name>A0A174H5K0_9CLOT</name>
<feature type="coiled-coil region" evidence="1">
    <location>
        <begin position="392"/>
        <end position="455"/>
    </location>
</feature>
<dbReference type="InterPro" id="IPR050639">
    <property type="entry name" value="SSR_resolvase"/>
</dbReference>
<dbReference type="GO" id="GO:0000150">
    <property type="term" value="F:DNA strand exchange activity"/>
    <property type="evidence" value="ECO:0007669"/>
    <property type="project" value="InterPro"/>
</dbReference>
<dbReference type="InterPro" id="IPR006119">
    <property type="entry name" value="Resolv_N"/>
</dbReference>
<dbReference type="Gene3D" id="3.40.50.1390">
    <property type="entry name" value="Resolvase, N-terminal catalytic domain"/>
    <property type="match status" value="1"/>
</dbReference>
<accession>A0A174H5K0</accession>
<dbReference type="InterPro" id="IPR036162">
    <property type="entry name" value="Resolvase-like_N_sf"/>
</dbReference>
<dbReference type="Pfam" id="PF13408">
    <property type="entry name" value="Zn_ribbon_recom"/>
    <property type="match status" value="1"/>
</dbReference>
<proteinExistence type="predicted"/>
<gene>
    <name evidence="3" type="primary">hin_4</name>
    <name evidence="3" type="ORF">ERS852470_03062</name>
</gene>
<keyword evidence="1" id="KW-0175">Coiled coil</keyword>
<evidence type="ECO:0000256" key="1">
    <source>
        <dbReference type="SAM" id="Coils"/>
    </source>
</evidence>
<dbReference type="Pfam" id="PF00239">
    <property type="entry name" value="Resolvase"/>
    <property type="match status" value="1"/>
</dbReference>